<reference evidence="3" key="3">
    <citation type="submission" date="2020-12" db="UniProtKB">
        <authorList>
            <consortium name="EnsemblPlants"/>
        </authorList>
    </citation>
    <scope>IDENTIFICATION</scope>
</reference>
<sequence length="141" mass="16153">MTWQVLPDMNPFRCKQESFIDTLHTYRALTQGFVKSFFPKLRNCQLKAKMEKGKDVFQTPETAVGKSKVRLVPDVYFLPRRSIPRTIALYTFLTAAGIGAGMLVEQWIKQQVENDTAILWRKEESEVKKTDPAPTSSNPKT</sequence>
<evidence type="ECO:0000313" key="4">
    <source>
        <dbReference type="Proteomes" id="UP000006727"/>
    </source>
</evidence>
<keyword evidence="4" id="KW-1185">Reference proteome</keyword>
<proteinExistence type="predicted"/>
<gene>
    <name evidence="2" type="ORF">PHYPA_012083</name>
</gene>
<dbReference type="PANTHER" id="PTHR36797">
    <property type="entry name" value="OS01G0258600 PROTEIN"/>
    <property type="match status" value="1"/>
</dbReference>
<keyword evidence="1" id="KW-1133">Transmembrane helix</keyword>
<dbReference type="InParanoid" id="A0A2K1K1G9"/>
<dbReference type="Gramene" id="Pp3c9_710V3.2">
    <property type="protein sequence ID" value="Pp3c9_710V3.2"/>
    <property type="gene ID" value="Pp3c9_710"/>
</dbReference>
<dbReference type="Gramene" id="Pp3c9_710V3.1">
    <property type="protein sequence ID" value="Pp3c9_710V3.1"/>
    <property type="gene ID" value="Pp3c9_710"/>
</dbReference>
<name>A0A2K1K1G9_PHYPA</name>
<dbReference type="AlphaFoldDB" id="A0A2K1K1G9"/>
<dbReference type="PaxDb" id="3218-PP1S90_54V6.1"/>
<dbReference type="EMBL" id="ABEU02000009">
    <property type="protein sequence ID" value="PNR47610.1"/>
    <property type="molecule type" value="Genomic_DNA"/>
</dbReference>
<reference evidence="2 4" key="1">
    <citation type="journal article" date="2008" name="Science">
        <title>The Physcomitrella genome reveals evolutionary insights into the conquest of land by plants.</title>
        <authorList>
            <person name="Rensing S."/>
            <person name="Lang D."/>
            <person name="Zimmer A."/>
            <person name="Terry A."/>
            <person name="Salamov A."/>
            <person name="Shapiro H."/>
            <person name="Nishiyama T."/>
            <person name="Perroud P.-F."/>
            <person name="Lindquist E."/>
            <person name="Kamisugi Y."/>
            <person name="Tanahashi T."/>
            <person name="Sakakibara K."/>
            <person name="Fujita T."/>
            <person name="Oishi K."/>
            <person name="Shin-I T."/>
            <person name="Kuroki Y."/>
            <person name="Toyoda A."/>
            <person name="Suzuki Y."/>
            <person name="Hashimoto A."/>
            <person name="Yamaguchi K."/>
            <person name="Sugano A."/>
            <person name="Kohara Y."/>
            <person name="Fujiyama A."/>
            <person name="Anterola A."/>
            <person name="Aoki S."/>
            <person name="Ashton N."/>
            <person name="Barbazuk W.B."/>
            <person name="Barker E."/>
            <person name="Bennetzen J."/>
            <person name="Bezanilla M."/>
            <person name="Blankenship R."/>
            <person name="Cho S.H."/>
            <person name="Dutcher S."/>
            <person name="Estelle M."/>
            <person name="Fawcett J.A."/>
            <person name="Gundlach H."/>
            <person name="Hanada K."/>
            <person name="Heyl A."/>
            <person name="Hicks K.A."/>
            <person name="Hugh J."/>
            <person name="Lohr M."/>
            <person name="Mayer K."/>
            <person name="Melkozernov A."/>
            <person name="Murata T."/>
            <person name="Nelson D."/>
            <person name="Pils B."/>
            <person name="Prigge M."/>
            <person name="Reiss B."/>
            <person name="Renner T."/>
            <person name="Rombauts S."/>
            <person name="Rushton P."/>
            <person name="Sanderfoot A."/>
            <person name="Schween G."/>
            <person name="Shiu S.-H."/>
            <person name="Stueber K."/>
            <person name="Theodoulou F.L."/>
            <person name="Tu H."/>
            <person name="Van de Peer Y."/>
            <person name="Verrier P.J."/>
            <person name="Waters E."/>
            <person name="Wood A."/>
            <person name="Yang L."/>
            <person name="Cove D."/>
            <person name="Cuming A."/>
            <person name="Hasebe M."/>
            <person name="Lucas S."/>
            <person name="Mishler D.B."/>
            <person name="Reski R."/>
            <person name="Grigoriev I."/>
            <person name="Quatrano R.S."/>
            <person name="Boore J.L."/>
        </authorList>
    </citation>
    <scope>NUCLEOTIDE SEQUENCE [LARGE SCALE GENOMIC DNA]</scope>
    <source>
        <strain evidence="3 4">cv. Gransden 2004</strain>
    </source>
</reference>
<dbReference type="EnsemblPlants" id="Pp3c9_710V3.1">
    <property type="protein sequence ID" value="Pp3c9_710V3.1"/>
    <property type="gene ID" value="Pp3c9_710"/>
</dbReference>
<dbReference type="Proteomes" id="UP000006727">
    <property type="component" value="Chromosome 9"/>
</dbReference>
<protein>
    <submittedName>
        <fullName evidence="2 3">Uncharacterized protein</fullName>
    </submittedName>
</protein>
<evidence type="ECO:0000313" key="3">
    <source>
        <dbReference type="EnsemblPlants" id="Pp3c9_710V3.1"/>
    </source>
</evidence>
<dbReference type="PANTHER" id="PTHR36797:SF3">
    <property type="entry name" value="OS01G0258600 PROTEIN"/>
    <property type="match status" value="1"/>
</dbReference>
<keyword evidence="1" id="KW-0812">Transmembrane</keyword>
<organism evidence="2">
    <name type="scientific">Physcomitrium patens</name>
    <name type="common">Spreading-leaved earth moss</name>
    <name type="synonym">Physcomitrella patens</name>
    <dbReference type="NCBI Taxonomy" id="3218"/>
    <lineage>
        <taxon>Eukaryota</taxon>
        <taxon>Viridiplantae</taxon>
        <taxon>Streptophyta</taxon>
        <taxon>Embryophyta</taxon>
        <taxon>Bryophyta</taxon>
        <taxon>Bryophytina</taxon>
        <taxon>Bryopsida</taxon>
        <taxon>Funariidae</taxon>
        <taxon>Funariales</taxon>
        <taxon>Funariaceae</taxon>
        <taxon>Physcomitrium</taxon>
    </lineage>
</organism>
<dbReference type="EnsemblPlants" id="Pp3c9_710V3.2">
    <property type="protein sequence ID" value="Pp3c9_710V3.2"/>
    <property type="gene ID" value="Pp3c9_710"/>
</dbReference>
<evidence type="ECO:0000313" key="2">
    <source>
        <dbReference type="EMBL" id="PNR47610.1"/>
    </source>
</evidence>
<keyword evidence="1" id="KW-0472">Membrane</keyword>
<accession>A0A2K1K1G9</accession>
<reference evidence="2 4" key="2">
    <citation type="journal article" date="2018" name="Plant J.">
        <title>The Physcomitrella patens chromosome-scale assembly reveals moss genome structure and evolution.</title>
        <authorList>
            <person name="Lang D."/>
            <person name="Ullrich K.K."/>
            <person name="Murat F."/>
            <person name="Fuchs J."/>
            <person name="Jenkins J."/>
            <person name="Haas F.B."/>
            <person name="Piednoel M."/>
            <person name="Gundlach H."/>
            <person name="Van Bel M."/>
            <person name="Meyberg R."/>
            <person name="Vives C."/>
            <person name="Morata J."/>
            <person name="Symeonidi A."/>
            <person name="Hiss M."/>
            <person name="Muchero W."/>
            <person name="Kamisugi Y."/>
            <person name="Saleh O."/>
            <person name="Blanc G."/>
            <person name="Decker E.L."/>
            <person name="van Gessel N."/>
            <person name="Grimwood J."/>
            <person name="Hayes R.D."/>
            <person name="Graham S.W."/>
            <person name="Gunter L.E."/>
            <person name="McDaniel S.F."/>
            <person name="Hoernstein S.N.W."/>
            <person name="Larsson A."/>
            <person name="Li F.W."/>
            <person name="Perroud P.F."/>
            <person name="Phillips J."/>
            <person name="Ranjan P."/>
            <person name="Rokshar D.S."/>
            <person name="Rothfels C.J."/>
            <person name="Schneider L."/>
            <person name="Shu S."/>
            <person name="Stevenson D.W."/>
            <person name="Thummler F."/>
            <person name="Tillich M."/>
            <person name="Villarreal Aguilar J.C."/>
            <person name="Widiez T."/>
            <person name="Wong G.K."/>
            <person name="Wymore A."/>
            <person name="Zhang Y."/>
            <person name="Zimmer A.D."/>
            <person name="Quatrano R.S."/>
            <person name="Mayer K.F.X."/>
            <person name="Goodstein D."/>
            <person name="Casacuberta J.M."/>
            <person name="Vandepoele K."/>
            <person name="Reski R."/>
            <person name="Cuming A.C."/>
            <person name="Tuskan G.A."/>
            <person name="Maumus F."/>
            <person name="Salse J."/>
            <person name="Schmutz J."/>
            <person name="Rensing S.A."/>
        </authorList>
    </citation>
    <scope>NUCLEOTIDE SEQUENCE [LARGE SCALE GENOMIC DNA]</scope>
    <source>
        <strain evidence="3 4">cv. Gransden 2004</strain>
    </source>
</reference>
<feature type="transmembrane region" description="Helical" evidence="1">
    <location>
        <begin position="87"/>
        <end position="108"/>
    </location>
</feature>
<evidence type="ECO:0000256" key="1">
    <source>
        <dbReference type="SAM" id="Phobius"/>
    </source>
</evidence>